<keyword evidence="1" id="KW-0472">Membrane</keyword>
<accession>A0A091CYZ4</accession>
<reference evidence="3 4" key="1">
    <citation type="submission" date="2013-11" db="EMBL/GenBank/DDBJ databases">
        <title>The Damaraland mole rat (Fukomys damarensis) genome and evolution of African mole rats.</title>
        <authorList>
            <person name="Gladyshev V.N."/>
            <person name="Fang X."/>
        </authorList>
    </citation>
    <scope>NUCLEOTIDE SEQUENCE [LARGE SCALE GENOMIC DNA]</scope>
    <source>
        <tissue evidence="3">Liver</tissue>
    </source>
</reference>
<dbReference type="Proteomes" id="UP000028990">
    <property type="component" value="Unassembled WGS sequence"/>
</dbReference>
<sequence>MFQNKAVILALLLNLQGAGAIEGPFSLFPYVSFIFVPLVMIITETAASS</sequence>
<gene>
    <name evidence="3" type="ORF">H920_15448</name>
</gene>
<proteinExistence type="predicted"/>
<evidence type="ECO:0000313" key="4">
    <source>
        <dbReference type="Proteomes" id="UP000028990"/>
    </source>
</evidence>
<dbReference type="AlphaFoldDB" id="A0A091CYZ4"/>
<feature type="signal peptide" evidence="2">
    <location>
        <begin position="1"/>
        <end position="20"/>
    </location>
</feature>
<protein>
    <submittedName>
        <fullName evidence="3">Uncharacterized protein</fullName>
    </submittedName>
</protein>
<evidence type="ECO:0000256" key="2">
    <source>
        <dbReference type="SAM" id="SignalP"/>
    </source>
</evidence>
<evidence type="ECO:0000313" key="3">
    <source>
        <dbReference type="EMBL" id="KFO23110.1"/>
    </source>
</evidence>
<keyword evidence="2" id="KW-0732">Signal</keyword>
<feature type="chain" id="PRO_5001871524" evidence="2">
    <location>
        <begin position="21"/>
        <end position="49"/>
    </location>
</feature>
<keyword evidence="1" id="KW-1133">Transmembrane helix</keyword>
<keyword evidence="4" id="KW-1185">Reference proteome</keyword>
<feature type="transmembrane region" description="Helical" evidence="1">
    <location>
        <begin position="27"/>
        <end position="47"/>
    </location>
</feature>
<name>A0A091CYZ4_FUKDA</name>
<keyword evidence="1" id="KW-0812">Transmembrane</keyword>
<organism evidence="3 4">
    <name type="scientific">Fukomys damarensis</name>
    <name type="common">Damaraland mole rat</name>
    <name type="synonym">Cryptomys damarensis</name>
    <dbReference type="NCBI Taxonomy" id="885580"/>
    <lineage>
        <taxon>Eukaryota</taxon>
        <taxon>Metazoa</taxon>
        <taxon>Chordata</taxon>
        <taxon>Craniata</taxon>
        <taxon>Vertebrata</taxon>
        <taxon>Euteleostomi</taxon>
        <taxon>Mammalia</taxon>
        <taxon>Eutheria</taxon>
        <taxon>Euarchontoglires</taxon>
        <taxon>Glires</taxon>
        <taxon>Rodentia</taxon>
        <taxon>Hystricomorpha</taxon>
        <taxon>Bathyergidae</taxon>
        <taxon>Fukomys</taxon>
    </lineage>
</organism>
<evidence type="ECO:0000256" key="1">
    <source>
        <dbReference type="SAM" id="Phobius"/>
    </source>
</evidence>
<dbReference type="EMBL" id="KN123813">
    <property type="protein sequence ID" value="KFO23110.1"/>
    <property type="molecule type" value="Genomic_DNA"/>
</dbReference>